<keyword evidence="4" id="KW-1185">Reference proteome</keyword>
<evidence type="ECO:0000313" key="3">
    <source>
        <dbReference type="EMBL" id="GIO31747.1"/>
    </source>
</evidence>
<comment type="caution">
    <text evidence="3">The sequence shown here is derived from an EMBL/GenBank/DDBJ whole genome shotgun (WGS) entry which is preliminary data.</text>
</comment>
<proteinExistence type="predicted"/>
<feature type="transmembrane region" description="Helical" evidence="1">
    <location>
        <begin position="168"/>
        <end position="188"/>
    </location>
</feature>
<reference evidence="3" key="1">
    <citation type="submission" date="2021-03" db="EMBL/GenBank/DDBJ databases">
        <title>Antimicrobial resistance genes in bacteria isolated from Japanese honey, and their potential for conferring macrolide and lincosamide resistance in the American foulbrood pathogen Paenibacillus larvae.</title>
        <authorList>
            <person name="Okamoto M."/>
            <person name="Kumagai M."/>
            <person name="Kanamori H."/>
            <person name="Takamatsu D."/>
        </authorList>
    </citation>
    <scope>NUCLEOTIDE SEQUENCE</scope>
    <source>
        <strain evidence="3">J2TS6</strain>
    </source>
</reference>
<feature type="transmembrane region" description="Helical" evidence="1">
    <location>
        <begin position="59"/>
        <end position="76"/>
    </location>
</feature>
<keyword evidence="1" id="KW-0812">Transmembrane</keyword>
<dbReference type="EMBL" id="BORQ01000003">
    <property type="protein sequence ID" value="GIO31747.1"/>
    <property type="molecule type" value="Genomic_DNA"/>
</dbReference>
<sequence length="189" mass="22265">MTRKELLIKAKLSSNDIFIFQITYLIRQWYVWLLILTFLISIGNIAYRLSVGELSEVPPQSWFFSLVMLFFLFLLISSSKKSAKNKIVNEEKTYRISEEYFMMETESTTQRVFWSDFVKYILTERFVYLFVSNNSAHLVPLNALSNDEKNFLIQIIQSRLKTQQKSSFSTVVICLVLLLLTVGFIQYFN</sequence>
<dbReference type="AlphaFoldDB" id="A0A919XJ85"/>
<evidence type="ECO:0000256" key="1">
    <source>
        <dbReference type="SAM" id="Phobius"/>
    </source>
</evidence>
<keyword evidence="1" id="KW-0472">Membrane</keyword>
<protein>
    <recommendedName>
        <fullName evidence="2">YcxB-like C-terminal domain-containing protein</fullName>
    </recommendedName>
</protein>
<dbReference type="Pfam" id="PF14317">
    <property type="entry name" value="YcxB"/>
    <property type="match status" value="1"/>
</dbReference>
<evidence type="ECO:0000259" key="2">
    <source>
        <dbReference type="Pfam" id="PF14317"/>
    </source>
</evidence>
<dbReference type="Proteomes" id="UP000679779">
    <property type="component" value="Unassembled WGS sequence"/>
</dbReference>
<organism evidence="3 4">
    <name type="scientific">Paenibacillus albilobatus</name>
    <dbReference type="NCBI Taxonomy" id="2716884"/>
    <lineage>
        <taxon>Bacteria</taxon>
        <taxon>Bacillati</taxon>
        <taxon>Bacillota</taxon>
        <taxon>Bacilli</taxon>
        <taxon>Bacillales</taxon>
        <taxon>Paenibacillaceae</taxon>
        <taxon>Paenibacillus</taxon>
    </lineage>
</organism>
<feature type="domain" description="YcxB-like C-terminal" evidence="2">
    <location>
        <begin position="96"/>
        <end position="156"/>
    </location>
</feature>
<dbReference type="RefSeq" id="WP_160042647.1">
    <property type="nucleotide sequence ID" value="NZ_BORQ01000003.1"/>
</dbReference>
<dbReference type="InterPro" id="IPR025588">
    <property type="entry name" value="YcxB-like_C"/>
</dbReference>
<keyword evidence="1" id="KW-1133">Transmembrane helix</keyword>
<name>A0A919XJ85_9BACL</name>
<evidence type="ECO:0000313" key="4">
    <source>
        <dbReference type="Proteomes" id="UP000679779"/>
    </source>
</evidence>
<gene>
    <name evidence="3" type="ORF">J2TS6_28880</name>
</gene>
<accession>A0A919XJ85</accession>
<feature type="transmembrane region" description="Helical" evidence="1">
    <location>
        <begin position="29"/>
        <end position="47"/>
    </location>
</feature>